<keyword evidence="2" id="KW-0689">Ribosomal protein</keyword>
<sequence length="368" mass="39654">MLSARNPKASSRSSSKPFKTSSTILSSAAAAELPGLSLLRGRSQLRTLLLCKSKYPSCCASPVCANAPHPLHVTGSCLTGWSTRAGGPSSTALAETPVLLNRRLDLARFPGARGAGELRRPTAGHKKTGTLAARSPIPSALLSKRAVETRCIPHKYTEKTGYAAPVRPRPLLASNKNQQLINLRCGPGAAILPPEVTRIHMDFATSMSNGHMGARKFWRQYLPRLKYHNPAVPMILNRHDDNAAPPVMTIYMRASAAAAAAAETSQPASSRTGLSKAQPPGADEKVVTIDMRNRHSSDILEFFLAETRARALQPTSAEIAEIQSLEAMKTQGGVDRERVRALRAEKKKEEDMLKRARAAGGMAEQEEA</sequence>
<dbReference type="AlphaFoldDB" id="A0A9P8M476"/>
<evidence type="ECO:0000256" key="4">
    <source>
        <dbReference type="ARBA" id="ARBA00023274"/>
    </source>
</evidence>
<dbReference type="GO" id="GO:0005840">
    <property type="term" value="C:ribosome"/>
    <property type="evidence" value="ECO:0007669"/>
    <property type="project" value="UniProtKB-KW"/>
</dbReference>
<dbReference type="InterPro" id="IPR040049">
    <property type="entry name" value="Ribosomal_mS25/mL61"/>
</dbReference>
<dbReference type="InterPro" id="IPR007741">
    <property type="entry name" value="Ribosomal_mL43/mS25/NADH_DH"/>
</dbReference>
<evidence type="ECO:0000256" key="1">
    <source>
        <dbReference type="ARBA" id="ARBA00004173"/>
    </source>
</evidence>
<feature type="domain" description="Ribosomal protein/NADH dehydrogenase" evidence="6">
    <location>
        <begin position="206"/>
        <end position="310"/>
    </location>
</feature>
<evidence type="ECO:0000256" key="2">
    <source>
        <dbReference type="ARBA" id="ARBA00022980"/>
    </source>
</evidence>
<keyword evidence="3" id="KW-0496">Mitochondrion</keyword>
<protein>
    <recommendedName>
        <fullName evidence="6">Ribosomal protein/NADH dehydrogenase domain-containing protein</fullName>
    </recommendedName>
</protein>
<comment type="caution">
    <text evidence="7">The sequence shown here is derived from an EMBL/GenBank/DDBJ whole genome shotgun (WGS) entry which is preliminary data.</text>
</comment>
<dbReference type="SUPFAM" id="SSF52833">
    <property type="entry name" value="Thioredoxin-like"/>
    <property type="match status" value="1"/>
</dbReference>
<dbReference type="Proteomes" id="UP000764110">
    <property type="component" value="Unassembled WGS sequence"/>
</dbReference>
<organism evidence="7 8">
    <name type="scientific">Metarhizium humberi</name>
    <dbReference type="NCBI Taxonomy" id="2596975"/>
    <lineage>
        <taxon>Eukaryota</taxon>
        <taxon>Fungi</taxon>
        <taxon>Dikarya</taxon>
        <taxon>Ascomycota</taxon>
        <taxon>Pezizomycotina</taxon>
        <taxon>Sordariomycetes</taxon>
        <taxon>Hypocreomycetidae</taxon>
        <taxon>Hypocreales</taxon>
        <taxon>Clavicipitaceae</taxon>
        <taxon>Metarhizium</taxon>
    </lineage>
</organism>
<evidence type="ECO:0000256" key="5">
    <source>
        <dbReference type="SAM" id="MobiDB-lite"/>
    </source>
</evidence>
<keyword evidence="4" id="KW-0687">Ribonucleoprotein</keyword>
<accession>A0A9P8M476</accession>
<dbReference type="InterPro" id="IPR036249">
    <property type="entry name" value="Thioredoxin-like_sf"/>
</dbReference>
<feature type="region of interest" description="Disordered" evidence="5">
    <location>
        <begin position="262"/>
        <end position="282"/>
    </location>
</feature>
<dbReference type="Pfam" id="PF05047">
    <property type="entry name" value="L51_S25_CI-B8"/>
    <property type="match status" value="1"/>
</dbReference>
<feature type="compositionally biased region" description="Basic and acidic residues" evidence="5">
    <location>
        <begin position="345"/>
        <end position="354"/>
    </location>
</feature>
<dbReference type="GO" id="GO:0003735">
    <property type="term" value="F:structural constituent of ribosome"/>
    <property type="evidence" value="ECO:0007669"/>
    <property type="project" value="InterPro"/>
</dbReference>
<evidence type="ECO:0000313" key="8">
    <source>
        <dbReference type="Proteomes" id="UP000764110"/>
    </source>
</evidence>
<name>A0A9P8M476_9HYPO</name>
<dbReference type="PANTHER" id="PTHR13274">
    <property type="entry name" value="MITOCHONDRIAL RIBOSOMAL PROTEIN S25"/>
    <property type="match status" value="1"/>
</dbReference>
<reference evidence="7 8" key="1">
    <citation type="submission" date="2020-07" db="EMBL/GenBank/DDBJ databases">
        <title>Metarhizium humberi genome.</title>
        <authorList>
            <person name="Lysoe E."/>
        </authorList>
    </citation>
    <scope>NUCLEOTIDE SEQUENCE [LARGE SCALE GENOMIC DNA]</scope>
    <source>
        <strain evidence="7 8">ESALQ1638</strain>
    </source>
</reference>
<dbReference type="GO" id="GO:1990904">
    <property type="term" value="C:ribonucleoprotein complex"/>
    <property type="evidence" value="ECO:0007669"/>
    <property type="project" value="UniProtKB-KW"/>
</dbReference>
<proteinExistence type="predicted"/>
<evidence type="ECO:0000256" key="3">
    <source>
        <dbReference type="ARBA" id="ARBA00023128"/>
    </source>
</evidence>
<dbReference type="PANTHER" id="PTHR13274:SF2">
    <property type="entry name" value="SMALL RIBOSOMAL SUBUNIT PROTEIN MS25"/>
    <property type="match status" value="1"/>
</dbReference>
<dbReference type="EMBL" id="JACEFI010000017">
    <property type="protein sequence ID" value="KAH0594176.1"/>
    <property type="molecule type" value="Genomic_DNA"/>
</dbReference>
<evidence type="ECO:0000313" key="7">
    <source>
        <dbReference type="EMBL" id="KAH0594176.1"/>
    </source>
</evidence>
<keyword evidence="8" id="KW-1185">Reference proteome</keyword>
<comment type="subcellular location">
    <subcellularLocation>
        <location evidence="1">Mitochondrion</location>
    </subcellularLocation>
</comment>
<gene>
    <name evidence="7" type="ORF">MHUMG1_08015</name>
</gene>
<dbReference type="SMART" id="SM00916">
    <property type="entry name" value="L51_S25_CI-B8"/>
    <property type="match status" value="1"/>
</dbReference>
<dbReference type="GO" id="GO:0005739">
    <property type="term" value="C:mitochondrion"/>
    <property type="evidence" value="ECO:0007669"/>
    <property type="project" value="UniProtKB-SubCell"/>
</dbReference>
<feature type="region of interest" description="Disordered" evidence="5">
    <location>
        <begin position="345"/>
        <end position="368"/>
    </location>
</feature>
<evidence type="ECO:0000259" key="6">
    <source>
        <dbReference type="SMART" id="SM00916"/>
    </source>
</evidence>